<sequence length="89" mass="9794">MFEYPVELIPAREGGFVVTFPDVPEVITQGDDRDEALQNAADALETGLEFYVEEGRQLPLPSAASGRPTVSPDAIVMAKMISRWLSKKK</sequence>
<dbReference type="Gene3D" id="3.30.160.250">
    <property type="match status" value="1"/>
</dbReference>
<reference evidence="2" key="1">
    <citation type="submission" date="2018-05" db="EMBL/GenBank/DDBJ databases">
        <authorList>
            <person name="Lanie J.A."/>
            <person name="Ng W.-L."/>
            <person name="Kazmierczak K.M."/>
            <person name="Andrzejewski T.M."/>
            <person name="Davidsen T.M."/>
            <person name="Wayne K.J."/>
            <person name="Tettelin H."/>
            <person name="Glass J.I."/>
            <person name="Rusch D."/>
            <person name="Podicherti R."/>
            <person name="Tsui H.-C.T."/>
            <person name="Winkler M.E."/>
        </authorList>
    </citation>
    <scope>NUCLEOTIDE SEQUENCE</scope>
    <source>
        <strain evidence="2">KNB</strain>
    </source>
</reference>
<dbReference type="EMBL" id="LS423452">
    <property type="protein sequence ID" value="SPS04517.1"/>
    <property type="molecule type" value="Genomic_DNA"/>
</dbReference>
<dbReference type="Pfam" id="PF15919">
    <property type="entry name" value="HicB_lk_antitox"/>
    <property type="match status" value="1"/>
</dbReference>
<evidence type="ECO:0000259" key="1">
    <source>
        <dbReference type="Pfam" id="PF15919"/>
    </source>
</evidence>
<protein>
    <submittedName>
        <fullName evidence="2">Antitoxin HicB 1</fullName>
    </submittedName>
</protein>
<dbReference type="PANTHER" id="PTHR34504:SF4">
    <property type="entry name" value="ANTITOXIN HICB"/>
    <property type="match status" value="1"/>
</dbReference>
<evidence type="ECO:0000313" key="2">
    <source>
        <dbReference type="EMBL" id="SPS04517.1"/>
    </source>
</evidence>
<dbReference type="InterPro" id="IPR051404">
    <property type="entry name" value="TA_system_antitoxin"/>
</dbReference>
<accession>A0A2X0QSS7</accession>
<proteinExistence type="predicted"/>
<feature type="domain" description="HicB-like antitoxin of toxin-antitoxin system" evidence="1">
    <location>
        <begin position="4"/>
        <end position="63"/>
    </location>
</feature>
<organism evidence="2">
    <name type="scientific">Candidatus Nitrotoga fabula</name>
    <dbReference type="NCBI Taxonomy" id="2182327"/>
    <lineage>
        <taxon>Bacteria</taxon>
        <taxon>Pseudomonadati</taxon>
        <taxon>Pseudomonadota</taxon>
        <taxon>Betaproteobacteria</taxon>
        <taxon>Nitrosomonadales</taxon>
        <taxon>Gallionellaceae</taxon>
        <taxon>Candidatus Nitrotoga</taxon>
    </lineage>
</organism>
<name>A0A2X0QSS7_9PROT</name>
<dbReference type="InterPro" id="IPR031807">
    <property type="entry name" value="HicB-like"/>
</dbReference>
<dbReference type="PANTHER" id="PTHR34504">
    <property type="entry name" value="ANTITOXIN HICB"/>
    <property type="match status" value="1"/>
</dbReference>
<dbReference type="InterPro" id="IPR035069">
    <property type="entry name" value="TTHA1013/TTHA0281-like"/>
</dbReference>
<dbReference type="AlphaFoldDB" id="A0A2X0QSS7"/>
<dbReference type="SUPFAM" id="SSF143100">
    <property type="entry name" value="TTHA1013/TTHA0281-like"/>
    <property type="match status" value="1"/>
</dbReference>
<gene>
    <name evidence="2" type="ORF">NITFAB_0106</name>
</gene>